<dbReference type="Proteomes" id="UP000663828">
    <property type="component" value="Unassembled WGS sequence"/>
</dbReference>
<evidence type="ECO:0000313" key="2">
    <source>
        <dbReference type="Proteomes" id="UP000663828"/>
    </source>
</evidence>
<accession>A0A816FB81</accession>
<proteinExistence type="predicted"/>
<gene>
    <name evidence="1" type="ORF">XAT740_LOCUS56560</name>
</gene>
<protein>
    <submittedName>
        <fullName evidence="1">Uncharacterized protein</fullName>
    </submittedName>
</protein>
<reference evidence="1" key="1">
    <citation type="submission" date="2021-02" db="EMBL/GenBank/DDBJ databases">
        <authorList>
            <person name="Nowell W R."/>
        </authorList>
    </citation>
    <scope>NUCLEOTIDE SEQUENCE</scope>
</reference>
<keyword evidence="2" id="KW-1185">Reference proteome</keyword>
<dbReference type="EMBL" id="CAJNOR010011159">
    <property type="protein sequence ID" value="CAF1659427.1"/>
    <property type="molecule type" value="Genomic_DNA"/>
</dbReference>
<evidence type="ECO:0000313" key="1">
    <source>
        <dbReference type="EMBL" id="CAF1659427.1"/>
    </source>
</evidence>
<sequence length="98" mass="11128">FPQQEEQDTIYLTPLIRQAPDRVPGFDRPAFDRNQNLPQQQLLDNPHIPLVSSTTPQRIRHTITNASETCHNDFHVGYLCELASSQQTSTSRLAGTTR</sequence>
<comment type="caution">
    <text evidence="1">The sequence shown here is derived from an EMBL/GenBank/DDBJ whole genome shotgun (WGS) entry which is preliminary data.</text>
</comment>
<name>A0A816FB81_ADIRI</name>
<dbReference type="AlphaFoldDB" id="A0A816FB81"/>
<organism evidence="1 2">
    <name type="scientific">Adineta ricciae</name>
    <name type="common">Rotifer</name>
    <dbReference type="NCBI Taxonomy" id="249248"/>
    <lineage>
        <taxon>Eukaryota</taxon>
        <taxon>Metazoa</taxon>
        <taxon>Spiralia</taxon>
        <taxon>Gnathifera</taxon>
        <taxon>Rotifera</taxon>
        <taxon>Eurotatoria</taxon>
        <taxon>Bdelloidea</taxon>
        <taxon>Adinetida</taxon>
        <taxon>Adinetidae</taxon>
        <taxon>Adineta</taxon>
    </lineage>
</organism>
<feature type="non-terminal residue" evidence="1">
    <location>
        <position position="1"/>
    </location>
</feature>